<organism evidence="4 5">
    <name type="scientific">Flavobacterium akiainvivens</name>
    <dbReference type="NCBI Taxonomy" id="1202724"/>
    <lineage>
        <taxon>Bacteria</taxon>
        <taxon>Pseudomonadati</taxon>
        <taxon>Bacteroidota</taxon>
        <taxon>Flavobacteriia</taxon>
        <taxon>Flavobacteriales</taxon>
        <taxon>Flavobacteriaceae</taxon>
        <taxon>Flavobacterium</taxon>
    </lineage>
</organism>
<evidence type="ECO:0000313" key="5">
    <source>
        <dbReference type="Proteomes" id="UP000037755"/>
    </source>
</evidence>
<feature type="domain" description="Secretion system C-terminal sorting" evidence="3">
    <location>
        <begin position="378"/>
        <end position="448"/>
    </location>
</feature>
<evidence type="ECO:0000259" key="3">
    <source>
        <dbReference type="Pfam" id="PF18962"/>
    </source>
</evidence>
<reference evidence="4 5" key="1">
    <citation type="submission" date="2015-08" db="EMBL/GenBank/DDBJ databases">
        <title>Whole genome sequence of Flavobacterium akiainvivens IK-1T, from decaying Wikstroemia oahuensis, an endemic Hawaiian shrub.</title>
        <authorList>
            <person name="Wan X."/>
            <person name="Hou S."/>
            <person name="Saito J."/>
            <person name="Donachie S."/>
        </authorList>
    </citation>
    <scope>NUCLEOTIDE SEQUENCE [LARGE SCALE GENOMIC DNA]</scope>
    <source>
        <strain evidence="4 5">IK-1</strain>
    </source>
</reference>
<dbReference type="Pfam" id="PF18962">
    <property type="entry name" value="Por_Secre_tail"/>
    <property type="match status" value="1"/>
</dbReference>
<dbReference type="STRING" id="1202724.AM493_19015"/>
<feature type="chain" id="PRO_5005818250" description="Secretion system C-terminal sorting domain-containing protein" evidence="2">
    <location>
        <begin position="20"/>
        <end position="450"/>
    </location>
</feature>
<feature type="signal peptide" evidence="2">
    <location>
        <begin position="1"/>
        <end position="19"/>
    </location>
</feature>
<proteinExistence type="predicted"/>
<dbReference type="AlphaFoldDB" id="A0A0M8MDH4"/>
<evidence type="ECO:0000256" key="1">
    <source>
        <dbReference type="ARBA" id="ARBA00022729"/>
    </source>
</evidence>
<dbReference type="RefSeq" id="WP_054409633.1">
    <property type="nucleotide sequence ID" value="NZ_FOYA01000002.1"/>
</dbReference>
<evidence type="ECO:0000313" key="4">
    <source>
        <dbReference type="EMBL" id="KOS07915.1"/>
    </source>
</evidence>
<dbReference type="Gene3D" id="2.60.120.200">
    <property type="match status" value="2"/>
</dbReference>
<comment type="caution">
    <text evidence="4">The sequence shown here is derived from an EMBL/GenBank/DDBJ whole genome shotgun (WGS) entry which is preliminary data.</text>
</comment>
<protein>
    <recommendedName>
        <fullName evidence="3">Secretion system C-terminal sorting domain-containing protein</fullName>
    </recommendedName>
</protein>
<dbReference type="PATRIC" id="fig|1202724.3.peg.3942"/>
<dbReference type="InterPro" id="IPR026444">
    <property type="entry name" value="Secre_tail"/>
</dbReference>
<accession>A0A0M8MDH4</accession>
<dbReference type="Proteomes" id="UP000037755">
    <property type="component" value="Unassembled WGS sequence"/>
</dbReference>
<gene>
    <name evidence="4" type="ORF">AM493_19015</name>
</gene>
<sequence length="450" mass="47077">MKKNLLMAAALLTGAMSFAQDCPAVATINEDFSDFTAGTGWAGENCWNKIALGFAGGGGMVYADATTEPANIYINYYSAGAVGAFSYLIGPEISTFNGEHELSFSAWKTGQNGSIPAGTVTIQVGTMTSLTDATTFVALEGASFTLTSAVGDTTDEVETFNNIVIPSAPAGSHIAFRLSSDTAHNALAIDDVVWSEVETTEPECEAVATLDENFNDFTVASPPSALVAQNCWTSSVGGGLIYMSGADGDNYVTFYTAGVAGNSGFLVTPELTAINTTYALKFDAGTVTPTSEVSLQLGTLSALNDFENFEEVGEPIALTFNAGAGDTYENITFPAVDGQKYIAFKFTGTGDHHAAFIDNVTWTTTSSSVDFNKSAFSIYPNPATGKNVTVAYNNDNAELVSIFNLAGAKVFEAKANGTSQNLDLNGLSSGMYIVKVQSGNASTTQKLILQ</sequence>
<keyword evidence="1 2" id="KW-0732">Signal</keyword>
<dbReference type="EMBL" id="LIYD01000005">
    <property type="protein sequence ID" value="KOS07915.1"/>
    <property type="molecule type" value="Genomic_DNA"/>
</dbReference>
<dbReference type="NCBIfam" id="TIGR04183">
    <property type="entry name" value="Por_Secre_tail"/>
    <property type="match status" value="1"/>
</dbReference>
<name>A0A0M8MDH4_9FLAO</name>
<keyword evidence="5" id="KW-1185">Reference proteome</keyword>
<evidence type="ECO:0000256" key="2">
    <source>
        <dbReference type="SAM" id="SignalP"/>
    </source>
</evidence>
<dbReference type="OrthoDB" id="1330274at2"/>